<reference evidence="8" key="1">
    <citation type="submission" date="2010-02" db="EMBL/GenBank/DDBJ databases">
        <title>Sequencing and annotation of the Blastocystis hominis genome.</title>
        <authorList>
            <person name="Wincker P."/>
        </authorList>
    </citation>
    <scope>NUCLEOTIDE SEQUENCE</scope>
    <source>
        <strain evidence="8">Singapore isolate B</strain>
    </source>
</reference>
<evidence type="ECO:0000256" key="1">
    <source>
        <dbReference type="ARBA" id="ARBA00004874"/>
    </source>
</evidence>
<dbReference type="Gene3D" id="1.10.1040.10">
    <property type="entry name" value="N-(1-d-carboxylethyl)-l-norvaline Dehydrogenase, domain 2"/>
    <property type="match status" value="1"/>
</dbReference>
<dbReference type="GO" id="GO:0019521">
    <property type="term" value="P:D-gluconate metabolic process"/>
    <property type="evidence" value="ECO:0007669"/>
    <property type="project" value="UniProtKB-KW"/>
</dbReference>
<dbReference type="InterPro" id="IPR036291">
    <property type="entry name" value="NAD(P)-bd_dom_sf"/>
</dbReference>
<dbReference type="InterPro" id="IPR006114">
    <property type="entry name" value="6PGDH_C"/>
</dbReference>
<comment type="pathway">
    <text evidence="1">Carbohydrate degradation; pentose phosphate pathway; D-ribulose 5-phosphate from D-glucose 6-phosphate (oxidative stage): step 3/3.</text>
</comment>
<name>D8LZL8_BLAHO</name>
<evidence type="ECO:0000256" key="3">
    <source>
        <dbReference type="ARBA" id="ARBA00013011"/>
    </source>
</evidence>
<dbReference type="Pfam" id="PF03446">
    <property type="entry name" value="NAD_binding_2"/>
    <property type="match status" value="1"/>
</dbReference>
<evidence type="ECO:0000256" key="6">
    <source>
        <dbReference type="ARBA" id="ARBA00023126"/>
    </source>
</evidence>
<dbReference type="AlphaFoldDB" id="D8LZL8"/>
<dbReference type="SMART" id="SM01350">
    <property type="entry name" value="6PGD"/>
    <property type="match status" value="1"/>
</dbReference>
<feature type="domain" description="6-phosphogluconate dehydrogenase C-terminal" evidence="7">
    <location>
        <begin position="196"/>
        <end position="477"/>
    </location>
</feature>
<dbReference type="InterPro" id="IPR008927">
    <property type="entry name" value="6-PGluconate_DH-like_C_sf"/>
</dbReference>
<dbReference type="EC" id="1.1.1.44" evidence="3"/>
<dbReference type="Gene3D" id="3.40.50.720">
    <property type="entry name" value="NAD(P)-binding Rossmann-like Domain"/>
    <property type="match status" value="1"/>
</dbReference>
<dbReference type="GO" id="GO:0006098">
    <property type="term" value="P:pentose-phosphate shunt"/>
    <property type="evidence" value="ECO:0007669"/>
    <property type="project" value="UniProtKB-UniPathway"/>
</dbReference>
<dbReference type="SUPFAM" id="SSF48179">
    <property type="entry name" value="6-phosphogluconate dehydrogenase C-terminal domain-like"/>
    <property type="match status" value="1"/>
</dbReference>
<dbReference type="GeneID" id="24918697"/>
<dbReference type="GO" id="GO:0050661">
    <property type="term" value="F:NADP binding"/>
    <property type="evidence" value="ECO:0007669"/>
    <property type="project" value="InterPro"/>
</dbReference>
<gene>
    <name evidence="8" type="ORF">GSBLH_T00001441001</name>
</gene>
<dbReference type="EMBL" id="FN668641">
    <property type="protein sequence ID" value="CBK21257.2"/>
    <property type="molecule type" value="Genomic_DNA"/>
</dbReference>
<dbReference type="SUPFAM" id="SSF51735">
    <property type="entry name" value="NAD(P)-binding Rossmann-fold domains"/>
    <property type="match status" value="1"/>
</dbReference>
<dbReference type="PANTHER" id="PTHR11811">
    <property type="entry name" value="6-PHOSPHOGLUCONATE DEHYDROGENASE"/>
    <property type="match status" value="1"/>
</dbReference>
<dbReference type="GO" id="GO:0004616">
    <property type="term" value="F:phosphogluconate dehydrogenase (decarboxylating) activity"/>
    <property type="evidence" value="ECO:0007669"/>
    <property type="project" value="UniProtKB-EC"/>
</dbReference>
<keyword evidence="5" id="KW-0311">Gluconate utilization</keyword>
<evidence type="ECO:0000256" key="5">
    <source>
        <dbReference type="ARBA" id="ARBA00023064"/>
    </source>
</evidence>
<sequence>MSSDIGIYGLTSQGISFALNIASKGYNVTVGNKSSDKIKECIELAEKEDLEEKVRGIKDPEDFVKNLKTPRKVLFLARPGSNIDRNMQKVLPFLESGDVIIDGSCDNVDECLRRSAEAQEKGVELLSLAILGTDSDARQGPALLCSGSKSLYDAIEPLLNKVACEVDHRPCLAHVGTAAAAVAAKHAVAALETAELQLLAEMVDVMKQGKLNLTEIASILGDWDKQDGSFLLQSLTAVLKKKDCDVEGCKPSDNSLVDRISDFPPNPKNTADLTALAADIQASMSIPAGAWEARNASSEREVRVKLSRQISAPKFDWSKVDLQEISRDLHDAHDCARDILCAQVFGALVAVAKTREWEFHLPELAGVLRGGCEIRCDRMEKLSAMLEKSSELPSLLLEPAFSEEVEKKQKAWRRVLSLGVAAGVAMPVSLAAVAYLDSYRSGRLPGSVVQSMRDALEDEGFERLDKERGELFHCKWSK</sequence>
<evidence type="ECO:0000313" key="9">
    <source>
        <dbReference type="Proteomes" id="UP000008312"/>
    </source>
</evidence>
<proteinExistence type="inferred from homology"/>
<protein>
    <recommendedName>
        <fullName evidence="3">phosphogluconate dehydrogenase (NADP(+)-dependent, decarboxylating)</fullName>
        <ecNumber evidence="3">1.1.1.44</ecNumber>
    </recommendedName>
</protein>
<dbReference type="Proteomes" id="UP000008312">
    <property type="component" value="Unassembled WGS sequence"/>
</dbReference>
<comment type="similarity">
    <text evidence="2">Belongs to the 6-phosphogluconate dehydrogenase family.</text>
</comment>
<evidence type="ECO:0000256" key="2">
    <source>
        <dbReference type="ARBA" id="ARBA00008419"/>
    </source>
</evidence>
<keyword evidence="9" id="KW-1185">Reference proteome</keyword>
<dbReference type="InterPro" id="IPR006115">
    <property type="entry name" value="6PGDH_NADP-bd"/>
</dbReference>
<keyword evidence="6" id="KW-0570">Pentose shunt</keyword>
<dbReference type="RefSeq" id="XP_012895305.1">
    <property type="nucleotide sequence ID" value="XM_013039851.1"/>
</dbReference>
<evidence type="ECO:0000256" key="4">
    <source>
        <dbReference type="ARBA" id="ARBA00023002"/>
    </source>
</evidence>
<dbReference type="PRINTS" id="PR00076">
    <property type="entry name" value="6PGDHDRGNASE"/>
</dbReference>
<accession>D8LZL8</accession>
<evidence type="ECO:0000259" key="7">
    <source>
        <dbReference type="SMART" id="SM01350"/>
    </source>
</evidence>
<organism evidence="8">
    <name type="scientific">Blastocystis hominis</name>
    <dbReference type="NCBI Taxonomy" id="12968"/>
    <lineage>
        <taxon>Eukaryota</taxon>
        <taxon>Sar</taxon>
        <taxon>Stramenopiles</taxon>
        <taxon>Bigyra</taxon>
        <taxon>Opalozoa</taxon>
        <taxon>Opalinata</taxon>
        <taxon>Blastocystidae</taxon>
        <taxon>Blastocystis</taxon>
    </lineage>
</organism>
<dbReference type="InParanoid" id="D8LZL8"/>
<dbReference type="InterPro" id="IPR006183">
    <property type="entry name" value="Pgluconate_DH"/>
</dbReference>
<evidence type="ECO:0000313" key="8">
    <source>
        <dbReference type="EMBL" id="CBK21257.2"/>
    </source>
</evidence>
<dbReference type="InterPro" id="IPR013328">
    <property type="entry name" value="6PGD_dom2"/>
</dbReference>
<keyword evidence="4" id="KW-0560">Oxidoreductase</keyword>
<dbReference type="OrthoDB" id="434986at2759"/>
<dbReference type="Pfam" id="PF00393">
    <property type="entry name" value="6PGD"/>
    <property type="match status" value="1"/>
</dbReference>
<dbReference type="UniPathway" id="UPA00115">
    <property type="reaction ID" value="UER00410"/>
</dbReference>